<proteinExistence type="predicted"/>
<protein>
    <submittedName>
        <fullName evidence="1">Uncharacterized protein</fullName>
    </submittedName>
</protein>
<organism evidence="1 2">
    <name type="scientific">Pseudomonas phytophila</name>
    <dbReference type="NCBI Taxonomy" id="2867264"/>
    <lineage>
        <taxon>Bacteria</taxon>
        <taxon>Pseudomonadati</taxon>
        <taxon>Pseudomonadota</taxon>
        <taxon>Gammaproteobacteria</taxon>
        <taxon>Pseudomonadales</taxon>
        <taxon>Pseudomonadaceae</taxon>
        <taxon>Pseudomonas</taxon>
    </lineage>
</organism>
<gene>
    <name evidence="1" type="ORF">K3169_13440</name>
</gene>
<accession>A0ABY6FLI4</accession>
<sequence length="79" mass="8978">MLASEMDSEDSEYLLNELNQATEELMSMSSAVFGGEQWQTAHRRQQSAFANWLLYIRKDPVFQSRSKTFLLDAGQASKG</sequence>
<evidence type="ECO:0000313" key="2">
    <source>
        <dbReference type="Proteomes" id="UP001063228"/>
    </source>
</evidence>
<name>A0ABY6FLI4_9PSED</name>
<evidence type="ECO:0000313" key="1">
    <source>
        <dbReference type="EMBL" id="UXZ98792.1"/>
    </source>
</evidence>
<dbReference type="Proteomes" id="UP001063228">
    <property type="component" value="Chromosome"/>
</dbReference>
<reference evidence="1" key="1">
    <citation type="submission" date="2021-08" db="EMBL/GenBank/DDBJ databases">
        <title>Complete genome sequence of Pseudomonas phytophila.</title>
        <authorList>
            <person name="Weir B.S."/>
            <person name="Templeton M.D."/>
            <person name="Arshed S."/>
            <person name="Andersen M.T."/>
            <person name="Jayaraman J."/>
        </authorList>
    </citation>
    <scope>NUCLEOTIDE SEQUENCE</scope>
    <source>
        <strain evidence="1">ICMP 23753</strain>
    </source>
</reference>
<keyword evidence="2" id="KW-1185">Reference proteome</keyword>
<dbReference type="RefSeq" id="WP_263271927.1">
    <property type="nucleotide sequence ID" value="NZ_CP081201.1"/>
</dbReference>
<dbReference type="EMBL" id="CP081201">
    <property type="protein sequence ID" value="UXZ98792.1"/>
    <property type="molecule type" value="Genomic_DNA"/>
</dbReference>